<proteinExistence type="predicted"/>
<reference evidence="2 3" key="1">
    <citation type="submission" date="2017-03" db="EMBL/GenBank/DDBJ databases">
        <title>Draft genome sequence of Streptomyces scabrisporus NF3, endophyte isolated from Amphipterygium adstringens.</title>
        <authorList>
            <person name="Vazquez M."/>
            <person name="Ceapa C.D."/>
            <person name="Rodriguez Luna D."/>
            <person name="Sanchez Esquivel S."/>
        </authorList>
    </citation>
    <scope>NUCLEOTIDE SEQUENCE [LARGE SCALE GENOMIC DNA]</scope>
    <source>
        <strain evidence="2 3">NF3</strain>
    </source>
</reference>
<evidence type="ECO:0000256" key="1">
    <source>
        <dbReference type="SAM" id="MobiDB-lite"/>
    </source>
</evidence>
<sequence>MGGRASAGGRARRRRPHPRAGRSHHRAASAAGDLDLRRGAGPHGGRPARAARRDNGRTSCRGGPVALMCARPDAHTTWPEPPPRRCPRDSAPRTGVGPPRYGPTPNRLGRR</sequence>
<name>A0A1T3NV51_9ACTN</name>
<feature type="compositionally biased region" description="Basic and acidic residues" evidence="1">
    <location>
        <begin position="82"/>
        <end position="91"/>
    </location>
</feature>
<dbReference type="EMBL" id="MWQN01000001">
    <property type="protein sequence ID" value="OPC80645.1"/>
    <property type="molecule type" value="Genomic_DNA"/>
</dbReference>
<evidence type="ECO:0000313" key="3">
    <source>
        <dbReference type="Proteomes" id="UP000190037"/>
    </source>
</evidence>
<organism evidence="2 3">
    <name type="scientific">Embleya scabrispora</name>
    <dbReference type="NCBI Taxonomy" id="159449"/>
    <lineage>
        <taxon>Bacteria</taxon>
        <taxon>Bacillati</taxon>
        <taxon>Actinomycetota</taxon>
        <taxon>Actinomycetes</taxon>
        <taxon>Kitasatosporales</taxon>
        <taxon>Streptomycetaceae</taxon>
        <taxon>Embleya</taxon>
    </lineage>
</organism>
<feature type="compositionally biased region" description="Basic residues" evidence="1">
    <location>
        <begin position="10"/>
        <end position="27"/>
    </location>
</feature>
<keyword evidence="3" id="KW-1185">Reference proteome</keyword>
<evidence type="ECO:0000313" key="2">
    <source>
        <dbReference type="EMBL" id="OPC80645.1"/>
    </source>
</evidence>
<dbReference type="AlphaFoldDB" id="A0A1T3NV51"/>
<feature type="region of interest" description="Disordered" evidence="1">
    <location>
        <begin position="1"/>
        <end position="111"/>
    </location>
</feature>
<protein>
    <submittedName>
        <fullName evidence="2">Uncharacterized protein</fullName>
    </submittedName>
</protein>
<gene>
    <name evidence="2" type="ORF">B4N89_06450</name>
</gene>
<dbReference type="Proteomes" id="UP000190037">
    <property type="component" value="Unassembled WGS sequence"/>
</dbReference>
<accession>A0A1T3NV51</accession>
<comment type="caution">
    <text evidence="2">The sequence shown here is derived from an EMBL/GenBank/DDBJ whole genome shotgun (WGS) entry which is preliminary data.</text>
</comment>